<keyword evidence="3" id="KW-1185">Reference proteome</keyword>
<dbReference type="AlphaFoldDB" id="A0A5N0V118"/>
<proteinExistence type="predicted"/>
<dbReference type="EMBL" id="VMNW02000029">
    <property type="protein sequence ID" value="KAA9159446.1"/>
    <property type="molecule type" value="Genomic_DNA"/>
</dbReference>
<evidence type="ECO:0000256" key="1">
    <source>
        <dbReference type="SAM" id="MobiDB-lite"/>
    </source>
</evidence>
<protein>
    <submittedName>
        <fullName evidence="2">Uncharacterized protein</fullName>
    </submittedName>
</protein>
<accession>A0A5N0V118</accession>
<evidence type="ECO:0000313" key="3">
    <source>
        <dbReference type="Proteomes" id="UP000319769"/>
    </source>
</evidence>
<reference evidence="2" key="1">
    <citation type="submission" date="2019-09" db="EMBL/GenBank/DDBJ databases">
        <authorList>
            <person name="Teo W.F.A."/>
            <person name="Duangmal K."/>
        </authorList>
    </citation>
    <scope>NUCLEOTIDE SEQUENCE [LARGE SCALE GENOMIC DNA]</scope>
    <source>
        <strain evidence="2">K81G1</strain>
    </source>
</reference>
<feature type="compositionally biased region" description="Low complexity" evidence="1">
    <location>
        <begin position="65"/>
        <end position="75"/>
    </location>
</feature>
<evidence type="ECO:0000313" key="2">
    <source>
        <dbReference type="EMBL" id="KAA9159446.1"/>
    </source>
</evidence>
<organism evidence="2 3">
    <name type="scientific">Amycolatopsis acidicola</name>
    <dbReference type="NCBI Taxonomy" id="2596893"/>
    <lineage>
        <taxon>Bacteria</taxon>
        <taxon>Bacillati</taxon>
        <taxon>Actinomycetota</taxon>
        <taxon>Actinomycetes</taxon>
        <taxon>Pseudonocardiales</taxon>
        <taxon>Pseudonocardiaceae</taxon>
        <taxon>Amycolatopsis</taxon>
    </lineage>
</organism>
<name>A0A5N0V118_9PSEU</name>
<dbReference type="OrthoDB" id="9851715at2"/>
<comment type="caution">
    <text evidence="2">The sequence shown here is derived from an EMBL/GenBank/DDBJ whole genome shotgun (WGS) entry which is preliminary data.</text>
</comment>
<gene>
    <name evidence="2" type="ORF">FPZ12_020300</name>
</gene>
<feature type="region of interest" description="Disordered" evidence="1">
    <location>
        <begin position="54"/>
        <end position="87"/>
    </location>
</feature>
<dbReference type="RefSeq" id="WP_144747366.1">
    <property type="nucleotide sequence ID" value="NZ_VMNW02000029.1"/>
</dbReference>
<dbReference type="Proteomes" id="UP000319769">
    <property type="component" value="Unassembled WGS sequence"/>
</dbReference>
<sequence length="87" mass="9807">MVRLTATTAVVEMSATQAFIMVCYLQSQAAQDHGATVHPYKSLNAVRRKLEELEAAETREPPAPLLRRTTQRPPRSLSELLRFDPDE</sequence>